<proteinExistence type="predicted"/>
<organism evidence="2 3">
    <name type="scientific">Trichinella britovi</name>
    <name type="common">Parasitic roundworm</name>
    <dbReference type="NCBI Taxonomy" id="45882"/>
    <lineage>
        <taxon>Eukaryota</taxon>
        <taxon>Metazoa</taxon>
        <taxon>Ecdysozoa</taxon>
        <taxon>Nematoda</taxon>
        <taxon>Enoplea</taxon>
        <taxon>Dorylaimia</taxon>
        <taxon>Trichinellida</taxon>
        <taxon>Trichinellidae</taxon>
        <taxon>Trichinella</taxon>
    </lineage>
</organism>
<name>A0A0V1D9E9_TRIBR</name>
<gene>
    <name evidence="2" type="ORF">T03_11969</name>
</gene>
<reference evidence="2 3" key="1">
    <citation type="submission" date="2015-01" db="EMBL/GenBank/DDBJ databases">
        <title>Evolution of Trichinella species and genotypes.</title>
        <authorList>
            <person name="Korhonen P.K."/>
            <person name="Edoardo P."/>
            <person name="Giuseppe L.R."/>
            <person name="Gasser R.B."/>
        </authorList>
    </citation>
    <scope>NUCLEOTIDE SEQUENCE [LARGE SCALE GENOMIC DNA]</scope>
    <source>
        <strain evidence="2">ISS120</strain>
    </source>
</reference>
<sequence>MTLYHTLPSSVLLGTLLRLVEGGGGQFVRKQRLVNICKPQPTDSTTMHNCPQRLSQSHKHRVQLLTWKTNGVEKRRGKKPLFFEETNLPLTNNK</sequence>
<dbReference type="EMBL" id="JYDI01000025">
    <property type="protein sequence ID" value="KRY58037.1"/>
    <property type="molecule type" value="Genomic_DNA"/>
</dbReference>
<dbReference type="AlphaFoldDB" id="A0A0V1D9E9"/>
<evidence type="ECO:0000313" key="3">
    <source>
        <dbReference type="Proteomes" id="UP000054653"/>
    </source>
</evidence>
<comment type="caution">
    <text evidence="2">The sequence shown here is derived from an EMBL/GenBank/DDBJ whole genome shotgun (WGS) entry which is preliminary data.</text>
</comment>
<evidence type="ECO:0000256" key="1">
    <source>
        <dbReference type="SAM" id="SignalP"/>
    </source>
</evidence>
<protein>
    <recommendedName>
        <fullName evidence="4">Secreted protein</fullName>
    </recommendedName>
</protein>
<keyword evidence="3" id="KW-1185">Reference proteome</keyword>
<keyword evidence="1" id="KW-0732">Signal</keyword>
<evidence type="ECO:0000313" key="2">
    <source>
        <dbReference type="EMBL" id="KRY58037.1"/>
    </source>
</evidence>
<dbReference type="Proteomes" id="UP000054653">
    <property type="component" value="Unassembled WGS sequence"/>
</dbReference>
<feature type="signal peptide" evidence="1">
    <location>
        <begin position="1"/>
        <end position="22"/>
    </location>
</feature>
<accession>A0A0V1D9E9</accession>
<feature type="chain" id="PRO_5006876603" description="Secreted protein" evidence="1">
    <location>
        <begin position="23"/>
        <end position="94"/>
    </location>
</feature>
<evidence type="ECO:0008006" key="4">
    <source>
        <dbReference type="Google" id="ProtNLM"/>
    </source>
</evidence>